<gene>
    <name evidence="6 9" type="primary">xseB</name>
    <name evidence="7" type="ORF">BZG00_02190</name>
    <name evidence="8" type="ORF">BZG09_03505</name>
    <name evidence="9" type="ORF">N8M53_03375</name>
</gene>
<keyword evidence="3 6" id="KW-0540">Nuclease</keyword>
<name>A0A1V3GLA8_9GAMM</name>
<dbReference type="PIRSF" id="PIRSF006488">
    <property type="entry name" value="Exonuc_VII_S"/>
    <property type="match status" value="1"/>
</dbReference>
<dbReference type="RefSeq" id="WP_069361156.1">
    <property type="nucleotide sequence ID" value="NZ_CP040021.1"/>
</dbReference>
<keyword evidence="11" id="KW-1185">Reference proteome</keyword>
<dbReference type="AlphaFoldDB" id="A0A1V3GLA8"/>
<dbReference type="Gene3D" id="1.10.287.1040">
    <property type="entry name" value="Exonuclease VII, small subunit"/>
    <property type="match status" value="1"/>
</dbReference>
<dbReference type="GO" id="GO:0006308">
    <property type="term" value="P:DNA catabolic process"/>
    <property type="evidence" value="ECO:0007669"/>
    <property type="project" value="UniProtKB-UniRule"/>
</dbReference>
<evidence type="ECO:0000313" key="10">
    <source>
        <dbReference type="Proteomes" id="UP000188726"/>
    </source>
</evidence>
<evidence type="ECO:0000313" key="8">
    <source>
        <dbReference type="EMBL" id="OOE45788.1"/>
    </source>
</evidence>
<dbReference type="Pfam" id="PF02609">
    <property type="entry name" value="Exonuc_VII_S"/>
    <property type="match status" value="1"/>
</dbReference>
<dbReference type="GO" id="GO:0008855">
    <property type="term" value="F:exodeoxyribonuclease VII activity"/>
    <property type="evidence" value="ECO:0007669"/>
    <property type="project" value="UniProtKB-UniRule"/>
</dbReference>
<dbReference type="EMBL" id="MUEO01000005">
    <property type="protein sequence ID" value="OOE45788.1"/>
    <property type="molecule type" value="Genomic_DNA"/>
</dbReference>
<dbReference type="Proteomes" id="UP001164748">
    <property type="component" value="Chromosome"/>
</dbReference>
<comment type="function">
    <text evidence="6">Bidirectionally degrades single-stranded DNA into large acid-insoluble oligonucleotides, which are then degraded further into small acid-soluble oligonucleotides.</text>
</comment>
<keyword evidence="4 6" id="KW-0378">Hydrolase</keyword>
<evidence type="ECO:0000256" key="3">
    <source>
        <dbReference type="ARBA" id="ARBA00022722"/>
    </source>
</evidence>
<dbReference type="EMBL" id="MUEK01000002">
    <property type="protein sequence ID" value="OOE40941.1"/>
    <property type="molecule type" value="Genomic_DNA"/>
</dbReference>
<dbReference type="NCBIfam" id="NF002140">
    <property type="entry name" value="PRK00977.1-4"/>
    <property type="match status" value="1"/>
</dbReference>
<protein>
    <recommendedName>
        <fullName evidence="6">Exodeoxyribonuclease 7 small subunit</fullName>
        <ecNumber evidence="6">3.1.11.6</ecNumber>
    </recommendedName>
    <alternativeName>
        <fullName evidence="6">Exodeoxyribonuclease VII small subunit</fullName>
        <shortName evidence="6">Exonuclease VII small subunit</shortName>
    </alternativeName>
</protein>
<dbReference type="InterPro" id="IPR037004">
    <property type="entry name" value="Exonuc_VII_ssu_sf"/>
</dbReference>
<dbReference type="PANTHER" id="PTHR34137:SF1">
    <property type="entry name" value="EXODEOXYRIBONUCLEASE 7 SMALL SUBUNIT"/>
    <property type="match status" value="1"/>
</dbReference>
<dbReference type="Proteomes" id="UP000189021">
    <property type="component" value="Unassembled WGS sequence"/>
</dbReference>
<reference evidence="9" key="2">
    <citation type="submission" date="2022-09" db="EMBL/GenBank/DDBJ databases">
        <authorList>
            <person name="Li Z.-J."/>
        </authorList>
    </citation>
    <scope>NUCLEOTIDE SEQUENCE</scope>
    <source>
        <strain evidence="9">TGB11</strain>
    </source>
</reference>
<dbReference type="InterPro" id="IPR003761">
    <property type="entry name" value="Exonuc_VII_S"/>
</dbReference>
<dbReference type="SUPFAM" id="SSF116842">
    <property type="entry name" value="XseB-like"/>
    <property type="match status" value="1"/>
</dbReference>
<evidence type="ECO:0000313" key="12">
    <source>
        <dbReference type="Proteomes" id="UP001164748"/>
    </source>
</evidence>
<comment type="catalytic activity">
    <reaction evidence="6">
        <text>Exonucleolytic cleavage in either 5'- to 3'- or 3'- to 5'-direction to yield nucleoside 5'-phosphates.</text>
        <dbReference type="EC" id="3.1.11.6"/>
    </reaction>
</comment>
<dbReference type="OrthoDB" id="5591562at2"/>
<dbReference type="NCBIfam" id="TIGR01280">
    <property type="entry name" value="xseB"/>
    <property type="match status" value="1"/>
</dbReference>
<dbReference type="GeneID" id="89608667"/>
<evidence type="ECO:0000256" key="6">
    <source>
        <dbReference type="HAMAP-Rule" id="MF_00337"/>
    </source>
</evidence>
<evidence type="ECO:0000313" key="7">
    <source>
        <dbReference type="EMBL" id="OOE40941.1"/>
    </source>
</evidence>
<dbReference type="GO" id="GO:0009318">
    <property type="term" value="C:exodeoxyribonuclease VII complex"/>
    <property type="evidence" value="ECO:0007669"/>
    <property type="project" value="UniProtKB-UniRule"/>
</dbReference>
<dbReference type="GO" id="GO:0005829">
    <property type="term" value="C:cytosol"/>
    <property type="evidence" value="ECO:0007669"/>
    <property type="project" value="TreeGrafter"/>
</dbReference>
<comment type="similarity">
    <text evidence="1 6">Belongs to the XseB family.</text>
</comment>
<organism evidence="9 12">
    <name type="scientific">Salinivibrio kushneri</name>
    <dbReference type="NCBI Taxonomy" id="1908198"/>
    <lineage>
        <taxon>Bacteria</taxon>
        <taxon>Pseudomonadati</taxon>
        <taxon>Pseudomonadota</taxon>
        <taxon>Gammaproteobacteria</taxon>
        <taxon>Vibrionales</taxon>
        <taxon>Vibrionaceae</taxon>
        <taxon>Salinivibrio</taxon>
    </lineage>
</organism>
<accession>A0A1V3GLA8</accession>
<evidence type="ECO:0000256" key="5">
    <source>
        <dbReference type="ARBA" id="ARBA00022839"/>
    </source>
</evidence>
<comment type="subunit">
    <text evidence="6">Heterooligomer composed of large and small subunits.</text>
</comment>
<dbReference type="HAMAP" id="MF_00337">
    <property type="entry name" value="Exonuc_7_S"/>
    <property type="match status" value="1"/>
</dbReference>
<evidence type="ECO:0000313" key="9">
    <source>
        <dbReference type="EMBL" id="WBA09266.1"/>
    </source>
</evidence>
<dbReference type="EMBL" id="CP114588">
    <property type="protein sequence ID" value="WBA09266.1"/>
    <property type="molecule type" value="Genomic_DNA"/>
</dbReference>
<reference evidence="10 11" key="1">
    <citation type="journal article" date="2017" name="Genome Announc.">
        <title>Draft Genome Sequences of Salinivibrio proteolyticus, Salinivibrio sharmensis, Salinivibrio siamensis, Salinivibrio costicola subsp. alcaliphilus, Salinivibrio costicola subsp. vallismortis, and 29 New Isolates Belonging to the Genus Salinivibrio.</title>
        <authorList>
            <person name="Lopez-Hermoso C."/>
            <person name="de la Haba R.R."/>
            <person name="Sanchez-Porro C."/>
            <person name="Bayliss S.C."/>
            <person name="Feil E.J."/>
            <person name="Ventosa A."/>
        </authorList>
    </citation>
    <scope>NUCLEOTIDE SEQUENCE [LARGE SCALE GENOMIC DNA]</scope>
    <source>
        <strain evidence="7 11">AL184</strain>
        <strain evidence="8 10">IC202</strain>
    </source>
</reference>
<evidence type="ECO:0000256" key="4">
    <source>
        <dbReference type="ARBA" id="ARBA00022801"/>
    </source>
</evidence>
<keyword evidence="5 6" id="KW-0269">Exonuclease</keyword>
<dbReference type="PANTHER" id="PTHR34137">
    <property type="entry name" value="EXODEOXYRIBONUCLEASE 7 SMALL SUBUNIT"/>
    <property type="match status" value="1"/>
</dbReference>
<comment type="subcellular location">
    <subcellularLocation>
        <location evidence="6">Cytoplasm</location>
    </subcellularLocation>
</comment>
<sequence>MAVKKPENMTFEDTLKELDTIVGALESGELPLDTAMKRFERGIALTRQGQKTLADAEQRVEILLSQEDDGPLTEFSPQDDD</sequence>
<dbReference type="EC" id="3.1.11.6" evidence="6"/>
<evidence type="ECO:0000313" key="11">
    <source>
        <dbReference type="Proteomes" id="UP000189021"/>
    </source>
</evidence>
<dbReference type="Proteomes" id="UP000188726">
    <property type="component" value="Unassembled WGS sequence"/>
</dbReference>
<proteinExistence type="inferred from homology"/>
<dbReference type="NCBIfam" id="NF002137">
    <property type="entry name" value="PRK00977.1-1"/>
    <property type="match status" value="1"/>
</dbReference>
<evidence type="ECO:0000256" key="1">
    <source>
        <dbReference type="ARBA" id="ARBA00009998"/>
    </source>
</evidence>
<keyword evidence="2 6" id="KW-0963">Cytoplasm</keyword>
<evidence type="ECO:0000256" key="2">
    <source>
        <dbReference type="ARBA" id="ARBA00022490"/>
    </source>
</evidence>